<evidence type="ECO:0000256" key="1">
    <source>
        <dbReference type="SAM" id="MobiDB-lite"/>
    </source>
</evidence>
<name>S9NZC6_CYSF2</name>
<comment type="caution">
    <text evidence="2">The sequence shown here is derived from an EMBL/GenBank/DDBJ whole genome shotgun (WGS) entry which is preliminary data.</text>
</comment>
<dbReference type="EMBL" id="ANAH02000071">
    <property type="protein sequence ID" value="EPX55382.1"/>
    <property type="molecule type" value="Genomic_DNA"/>
</dbReference>
<evidence type="ECO:0000313" key="3">
    <source>
        <dbReference type="Proteomes" id="UP000011682"/>
    </source>
</evidence>
<dbReference type="Proteomes" id="UP000011682">
    <property type="component" value="Unassembled WGS sequence"/>
</dbReference>
<sequence length="101" mass="11190">MRGALPPSGLQPRSVRWLRLSSRCSPPRRAPWTFAPRCTCHHRRRAPRRALRGPSMPNPTSCLASRGVGPRGTLPPTRSLGVSLPPVLRVEDSLAVLPRVW</sequence>
<gene>
    <name evidence="2" type="ORF">D187_008993</name>
</gene>
<proteinExistence type="predicted"/>
<protein>
    <submittedName>
        <fullName evidence="2">Uncharacterized protein</fullName>
    </submittedName>
</protein>
<organism evidence="2 3">
    <name type="scientific">Cystobacter fuscus (strain ATCC 25194 / DSM 2262 / NBRC 100088 / M29)</name>
    <dbReference type="NCBI Taxonomy" id="1242864"/>
    <lineage>
        <taxon>Bacteria</taxon>
        <taxon>Pseudomonadati</taxon>
        <taxon>Myxococcota</taxon>
        <taxon>Myxococcia</taxon>
        <taxon>Myxococcales</taxon>
        <taxon>Cystobacterineae</taxon>
        <taxon>Archangiaceae</taxon>
        <taxon>Cystobacter</taxon>
    </lineage>
</organism>
<dbReference type="AlphaFoldDB" id="S9NZC6"/>
<evidence type="ECO:0000313" key="2">
    <source>
        <dbReference type="EMBL" id="EPX55382.1"/>
    </source>
</evidence>
<feature type="region of interest" description="Disordered" evidence="1">
    <location>
        <begin position="48"/>
        <end position="81"/>
    </location>
</feature>
<accession>S9NZC6</accession>
<keyword evidence="3" id="KW-1185">Reference proteome</keyword>
<reference evidence="2" key="1">
    <citation type="submission" date="2013-05" db="EMBL/GenBank/DDBJ databases">
        <title>Genome assembly of Cystobacter fuscus DSM 2262.</title>
        <authorList>
            <person name="Sharma G."/>
            <person name="Khatri I."/>
            <person name="Kaur C."/>
            <person name="Mayilraj S."/>
            <person name="Subramanian S."/>
        </authorList>
    </citation>
    <scope>NUCLEOTIDE SEQUENCE [LARGE SCALE GENOMIC DNA]</scope>
    <source>
        <strain evidence="2">DSM 2262</strain>
    </source>
</reference>